<dbReference type="PANTHER" id="PTHR47331:SF4">
    <property type="entry name" value="PEPTIDASE S1 DOMAIN-CONTAINING PROTEIN"/>
    <property type="match status" value="1"/>
</dbReference>
<feature type="compositionally biased region" description="Low complexity" evidence="2">
    <location>
        <begin position="146"/>
        <end position="164"/>
    </location>
</feature>
<dbReference type="Pfam" id="PF05380">
    <property type="entry name" value="Peptidase_A17"/>
    <property type="match status" value="1"/>
</dbReference>
<feature type="region of interest" description="Disordered" evidence="2">
    <location>
        <begin position="146"/>
        <end position="168"/>
    </location>
</feature>
<dbReference type="GO" id="GO:0006508">
    <property type="term" value="P:proteolysis"/>
    <property type="evidence" value="ECO:0007669"/>
    <property type="project" value="InterPro"/>
</dbReference>
<dbReference type="PANTHER" id="PTHR47331">
    <property type="entry name" value="PHD-TYPE DOMAIN-CONTAINING PROTEIN"/>
    <property type="match status" value="1"/>
</dbReference>
<sequence length="1276" mass="143152">MLAPLVNPNQLELATMVIRQRGGIVSTITRIEGLVNGLTEAEVPLLGTREVLESQLRLVGQMRNKFLVLQTSIITDQTDETRKRTEVDYQKEILDRCDALTLNITSMLQQAPQDSAGESKSDLCNFMRDIMQQNQKCMMDLVNALSQNQSSGPSSGQAPSQNPPTVTKLPQIQLPTFDGKYSDWLSFRDRFQSSVIDHPSLSAVQKLDYLKSALTSDAASTIKHLSTTATNFSIAWDLLVQRFERKGEIVADHIRSLYSIPRVTSSDSQAIHKIYNTLSESVMALDAMEIPGRDPWIVQFVLDKLDTESRVLWGRECGNDVPSLSTFKKFLMQRCIDAKNSTESSATKNTNPNPKNQSYHKPNVSKRQIGVTQSDAAKPNCRCCSEAPHPLYRCAKFLGMSAFERFDVVKRLGLCRNCLDPHMTNSCTFRVCRKCQGKHNVLLHDKFASDSNSTVPPTPTTPPAPTTQNASGPPLQNSTSLVGVASTQRTRVYLMTAMVDALDVNGGRIPCRLLLDGGAEVNIITTELAQKLKLPRCQSNVAVVGVGGHQTKIRHQITATICSQISNDTFTFDCQVMPKATGNIPGWTTDKTQYNIPQHVTLADPLWADQKPIDIIVGGDVYWFSLLTNVISLGPGMPHLRETVFGYAIVGEQHSVPANRGAVCLATTSTLDDALEKFWKLEDLPDDAPITNEQQAAEDHFVATHTRTPEGRFVVELPFKKSPELLGESRPQAIRQLLALERKFEKFPELKKAYSEVMRDQEFPLASKALKKWFYVDDCVVSCKSIEEAREIQSQLINVLGRGDFTLAKWTSNHKGLFEPNADSQDSPPENPIISVLGLHWNTETDSFVFTSPLDDTKEVKTKRNMASAIAKLFDPIGLIGPVVIEAKIMLQELHKLKIPWDGKLPQDIIEKWLKFAQGLQHLPELKIPRWISCFECPVTTVLHIFCDASINAYGVAIYIVTSDAKNNKHSSLYLAKSRVAPLQKLTIPKLELEAAKVAICTYDKFKNTCNADSTYFWSDSTTVLSWLRSPPDDFKVFVANRVRRILQSSEPDQWHHVPGKCNPADIISRGASPAKLRDCDLWWKGPEWLVASKTSWPEPFMDFPTTIEEAKCHVVAQDPPLFSDLFVKFSSLSKIQRIVAYCLKFCQHSPCQHKVQEFGRKWRLFYLNTLQQRSRWRNVRDDLVVGEVVLLLDEGNPEGCKWVLGLIEKVRPGRDGHVRVVEVRTKRGMEIPIVPSSLPAHNRFGKEYGIKSNSSHSPQNPFNFNFQQISSENRI</sequence>
<organism evidence="4 5">
    <name type="scientific">Lutzomyia longipalpis</name>
    <name type="common">Sand fly</name>
    <dbReference type="NCBI Taxonomy" id="7200"/>
    <lineage>
        <taxon>Eukaryota</taxon>
        <taxon>Metazoa</taxon>
        <taxon>Ecdysozoa</taxon>
        <taxon>Arthropoda</taxon>
        <taxon>Hexapoda</taxon>
        <taxon>Insecta</taxon>
        <taxon>Pterygota</taxon>
        <taxon>Neoptera</taxon>
        <taxon>Endopterygota</taxon>
        <taxon>Diptera</taxon>
        <taxon>Nematocera</taxon>
        <taxon>Psychodoidea</taxon>
        <taxon>Psychodidae</taxon>
        <taxon>Lutzomyia</taxon>
        <taxon>Lutzomyia</taxon>
    </lineage>
</organism>
<dbReference type="Pfam" id="PF13650">
    <property type="entry name" value="Asp_protease_2"/>
    <property type="match status" value="1"/>
</dbReference>
<dbReference type="InterPro" id="IPR008042">
    <property type="entry name" value="Retrotrans_Pao"/>
</dbReference>
<dbReference type="AlphaFoldDB" id="A0A1B0FV44"/>
<dbReference type="CDD" id="cd00303">
    <property type="entry name" value="retropepsin_like"/>
    <property type="match status" value="1"/>
</dbReference>
<dbReference type="InterPro" id="IPR001995">
    <property type="entry name" value="Peptidase_A2_cat"/>
</dbReference>
<dbReference type="VEuPathDB" id="VectorBase:LLOJ003204"/>
<dbReference type="SUPFAM" id="SSF50630">
    <property type="entry name" value="Acid proteases"/>
    <property type="match status" value="1"/>
</dbReference>
<dbReference type="PROSITE" id="PS50175">
    <property type="entry name" value="ASP_PROT_RETROV"/>
    <property type="match status" value="1"/>
</dbReference>
<dbReference type="EMBL" id="AJWK01010343">
    <property type="status" value="NOT_ANNOTATED_CDS"/>
    <property type="molecule type" value="Genomic_DNA"/>
</dbReference>
<dbReference type="VEuPathDB" id="VectorBase:LLONM1_007111"/>
<dbReference type="EMBL" id="AJWK01010344">
    <property type="status" value="NOT_ANNOTATED_CDS"/>
    <property type="molecule type" value="Genomic_DNA"/>
</dbReference>
<reference evidence="4" key="1">
    <citation type="submission" date="2020-05" db="UniProtKB">
        <authorList>
            <consortium name="EnsemblMetazoa"/>
        </authorList>
    </citation>
    <scope>IDENTIFICATION</scope>
    <source>
        <strain evidence="4">Jacobina</strain>
    </source>
</reference>
<feature type="region of interest" description="Disordered" evidence="2">
    <location>
        <begin position="342"/>
        <end position="371"/>
    </location>
</feature>
<dbReference type="InterPro" id="IPR005312">
    <property type="entry name" value="DUF1759"/>
</dbReference>
<keyword evidence="1" id="KW-0378">Hydrolase</keyword>
<accession>A0A1B0FV44</accession>
<dbReference type="Gene3D" id="2.40.70.10">
    <property type="entry name" value="Acid Proteases"/>
    <property type="match status" value="1"/>
</dbReference>
<keyword evidence="5" id="KW-1185">Reference proteome</keyword>
<feature type="compositionally biased region" description="Polar residues" evidence="2">
    <location>
        <begin position="468"/>
        <end position="480"/>
    </location>
</feature>
<dbReference type="EMBL" id="AJWK01010342">
    <property type="status" value="NOT_ANNOTATED_CDS"/>
    <property type="molecule type" value="Genomic_DNA"/>
</dbReference>
<evidence type="ECO:0000313" key="5">
    <source>
        <dbReference type="Proteomes" id="UP000092461"/>
    </source>
</evidence>
<feature type="domain" description="Peptidase A2" evidence="3">
    <location>
        <begin position="511"/>
        <end position="548"/>
    </location>
</feature>
<dbReference type="Proteomes" id="UP000092461">
    <property type="component" value="Unassembled WGS sequence"/>
</dbReference>
<dbReference type="InterPro" id="IPR040676">
    <property type="entry name" value="DUF5641"/>
</dbReference>
<feature type="compositionally biased region" description="Pro residues" evidence="2">
    <location>
        <begin position="456"/>
        <end position="465"/>
    </location>
</feature>
<evidence type="ECO:0000256" key="1">
    <source>
        <dbReference type="ARBA" id="ARBA00022801"/>
    </source>
</evidence>
<dbReference type="Pfam" id="PF03564">
    <property type="entry name" value="DUF1759"/>
    <property type="match status" value="1"/>
</dbReference>
<evidence type="ECO:0000259" key="3">
    <source>
        <dbReference type="PROSITE" id="PS50175"/>
    </source>
</evidence>
<evidence type="ECO:0000256" key="2">
    <source>
        <dbReference type="SAM" id="MobiDB-lite"/>
    </source>
</evidence>
<dbReference type="InterPro" id="IPR021109">
    <property type="entry name" value="Peptidase_aspartic_dom_sf"/>
</dbReference>
<proteinExistence type="predicted"/>
<dbReference type="EMBL" id="AJWK01010341">
    <property type="status" value="NOT_ANNOTATED_CDS"/>
    <property type="molecule type" value="Genomic_DNA"/>
</dbReference>
<protein>
    <recommendedName>
        <fullName evidence="3">Peptidase A2 domain-containing protein</fullName>
    </recommendedName>
</protein>
<dbReference type="Pfam" id="PF18701">
    <property type="entry name" value="DUF5641"/>
    <property type="match status" value="1"/>
</dbReference>
<dbReference type="VEuPathDB" id="VectorBase:LLONM1_003117"/>
<feature type="compositionally biased region" description="Polar residues" evidence="2">
    <location>
        <begin position="342"/>
        <end position="360"/>
    </location>
</feature>
<feature type="region of interest" description="Disordered" evidence="2">
    <location>
        <begin position="448"/>
        <end position="480"/>
    </location>
</feature>
<evidence type="ECO:0000313" key="4">
    <source>
        <dbReference type="EnsemblMetazoa" id="LLOJ003204-PA"/>
    </source>
</evidence>
<dbReference type="GO" id="GO:0004190">
    <property type="term" value="F:aspartic-type endopeptidase activity"/>
    <property type="evidence" value="ECO:0007669"/>
    <property type="project" value="InterPro"/>
</dbReference>
<dbReference type="EnsemblMetazoa" id="LLOJ003204-RA">
    <property type="protein sequence ID" value="LLOJ003204-PA"/>
    <property type="gene ID" value="LLOJ003204"/>
</dbReference>
<name>A0A1B0FV44_LUTLO</name>